<dbReference type="EMBL" id="RCNT01000002">
    <property type="protein sequence ID" value="RMA43214.1"/>
    <property type="molecule type" value="Genomic_DNA"/>
</dbReference>
<keyword evidence="5" id="KW-1185">Reference proteome</keyword>
<organism evidence="4 5">
    <name type="scientific">Rhodophyticola porphyridii</name>
    <dbReference type="NCBI Taxonomy" id="1852017"/>
    <lineage>
        <taxon>Bacteria</taxon>
        <taxon>Pseudomonadati</taxon>
        <taxon>Pseudomonadota</taxon>
        <taxon>Alphaproteobacteria</taxon>
        <taxon>Rhodobacterales</taxon>
        <taxon>Roseobacteraceae</taxon>
        <taxon>Rhodophyticola</taxon>
    </lineage>
</organism>
<dbReference type="AlphaFoldDB" id="A0A3L9Y348"/>
<dbReference type="Gene3D" id="1.10.530.10">
    <property type="match status" value="1"/>
</dbReference>
<dbReference type="OrthoDB" id="5763339at2"/>
<sequence length="197" mass="21234">MSQFWGRIVLCVGLLGLGGCVSATPDMSTSNMTPPMRWDFRPDGALWTEASLAMLDGDAAVLTEIVPNDIRAWCPAYPEASVQERAAFWTGLLSALAKHESTWRPEAVGGGGRWFGLVQIAPATARGYGCAARSGTALQDGEANLRCALRIWANTVPRDGVISAGGDGIAADWGPMVMRNKREEMRAWISQQSYCRA</sequence>
<dbReference type="SUPFAM" id="SSF53955">
    <property type="entry name" value="Lysozyme-like"/>
    <property type="match status" value="1"/>
</dbReference>
<name>A0A3L9Y348_9RHOB</name>
<feature type="signal peptide" evidence="2">
    <location>
        <begin position="1"/>
        <end position="23"/>
    </location>
</feature>
<evidence type="ECO:0000256" key="2">
    <source>
        <dbReference type="SAM" id="SignalP"/>
    </source>
</evidence>
<dbReference type="Pfam" id="PF01464">
    <property type="entry name" value="SLT"/>
    <property type="match status" value="1"/>
</dbReference>
<dbReference type="RefSeq" id="WP_121897148.1">
    <property type="nucleotide sequence ID" value="NZ_RCNT01000002.1"/>
</dbReference>
<dbReference type="PROSITE" id="PS51257">
    <property type="entry name" value="PROKAR_LIPOPROTEIN"/>
    <property type="match status" value="1"/>
</dbReference>
<reference evidence="4 5" key="1">
    <citation type="submission" date="2018-10" db="EMBL/GenBank/DDBJ databases">
        <authorList>
            <person name="Jung H.S."/>
            <person name="Jeon C.O."/>
        </authorList>
    </citation>
    <scope>NUCLEOTIDE SEQUENCE [LARGE SCALE GENOMIC DNA]</scope>
    <source>
        <strain evidence="4 5">MA-7-27</strain>
    </source>
</reference>
<keyword evidence="2" id="KW-0732">Signal</keyword>
<feature type="chain" id="PRO_5018077771" evidence="2">
    <location>
        <begin position="24"/>
        <end position="197"/>
    </location>
</feature>
<evidence type="ECO:0000313" key="5">
    <source>
        <dbReference type="Proteomes" id="UP000281343"/>
    </source>
</evidence>
<comment type="similarity">
    <text evidence="1">Belongs to the virb1 family.</text>
</comment>
<evidence type="ECO:0000256" key="1">
    <source>
        <dbReference type="ARBA" id="ARBA00009387"/>
    </source>
</evidence>
<evidence type="ECO:0000313" key="4">
    <source>
        <dbReference type="EMBL" id="RMA43214.1"/>
    </source>
</evidence>
<protein>
    <submittedName>
        <fullName evidence="4">Lytic transglycosylase</fullName>
    </submittedName>
</protein>
<evidence type="ECO:0000259" key="3">
    <source>
        <dbReference type="Pfam" id="PF01464"/>
    </source>
</evidence>
<dbReference type="Proteomes" id="UP000281343">
    <property type="component" value="Unassembled WGS sequence"/>
</dbReference>
<comment type="caution">
    <text evidence="4">The sequence shown here is derived from an EMBL/GenBank/DDBJ whole genome shotgun (WGS) entry which is preliminary data.</text>
</comment>
<accession>A0A3L9Y348</accession>
<proteinExistence type="inferred from homology"/>
<feature type="domain" description="Transglycosylase SLT" evidence="3">
    <location>
        <begin position="84"/>
        <end position="151"/>
    </location>
</feature>
<gene>
    <name evidence="4" type="ORF">D9R08_06230</name>
</gene>
<dbReference type="InterPro" id="IPR023346">
    <property type="entry name" value="Lysozyme-like_dom_sf"/>
</dbReference>
<dbReference type="InterPro" id="IPR008258">
    <property type="entry name" value="Transglycosylase_SLT_dom_1"/>
</dbReference>